<dbReference type="GO" id="GO:1990113">
    <property type="term" value="P:RNA polymerase I assembly"/>
    <property type="evidence" value="ECO:0007669"/>
    <property type="project" value="TreeGrafter"/>
</dbReference>
<evidence type="ECO:0000313" key="4">
    <source>
        <dbReference type="Proteomes" id="UP000572268"/>
    </source>
</evidence>
<organism evidence="3 4">
    <name type="scientific">Perkinsus olseni</name>
    <name type="common">Perkinsus atlanticus</name>
    <dbReference type="NCBI Taxonomy" id="32597"/>
    <lineage>
        <taxon>Eukaryota</taxon>
        <taxon>Sar</taxon>
        <taxon>Alveolata</taxon>
        <taxon>Perkinsozoa</taxon>
        <taxon>Perkinsea</taxon>
        <taxon>Perkinsida</taxon>
        <taxon>Perkinsidae</taxon>
        <taxon>Perkinsus</taxon>
    </lineage>
</organism>
<accession>A0A7J6LI82</accession>
<gene>
    <name evidence="3" type="primary">PFDN5</name>
    <name evidence="3" type="ORF">FOL46_006809</name>
</gene>
<reference evidence="3 4" key="1">
    <citation type="submission" date="2020-04" db="EMBL/GenBank/DDBJ databases">
        <title>Perkinsus olseni comparative genomics.</title>
        <authorList>
            <person name="Bogema D.R."/>
        </authorList>
    </citation>
    <scope>NUCLEOTIDE SEQUENCE [LARGE SCALE GENOMIC DNA]</scope>
    <source>
        <strain evidence="3">ATCC PRA-31</strain>
    </source>
</reference>
<feature type="coiled-coil region" evidence="2">
    <location>
        <begin position="21"/>
        <end position="48"/>
    </location>
</feature>
<dbReference type="PANTHER" id="PTHR12674:SF2">
    <property type="entry name" value="PREFOLDIN SUBUNIT 5"/>
    <property type="match status" value="1"/>
</dbReference>
<dbReference type="EMBL" id="JABANN010000456">
    <property type="protein sequence ID" value="KAF4658846.1"/>
    <property type="molecule type" value="Genomic_DNA"/>
</dbReference>
<dbReference type="InterPro" id="IPR004127">
    <property type="entry name" value="Prefoldin_subunit_alpha"/>
</dbReference>
<name>A0A7J6LI82_PEROL</name>
<keyword evidence="2" id="KW-0175">Coiled coil</keyword>
<dbReference type="GO" id="GO:0005737">
    <property type="term" value="C:cytoplasm"/>
    <property type="evidence" value="ECO:0007669"/>
    <property type="project" value="TreeGrafter"/>
</dbReference>
<dbReference type="GO" id="GO:0051082">
    <property type="term" value="F:unfolded protein binding"/>
    <property type="evidence" value="ECO:0007669"/>
    <property type="project" value="InterPro"/>
</dbReference>
<proteinExistence type="inferred from homology"/>
<evidence type="ECO:0000256" key="2">
    <source>
        <dbReference type="SAM" id="Coils"/>
    </source>
</evidence>
<dbReference type="Pfam" id="PF02996">
    <property type="entry name" value="Prefoldin"/>
    <property type="match status" value="1"/>
</dbReference>
<sequence length="165" mass="17898">MSAAAATSSPPSTVNPTQLSLPELNQHKQKLEQEVGQLTDTITKLRVAQQAYDMSARALGGVSADKDEGKETLVPLSNSVYVRGKACEVDRVLLNVGTGYFVEKPTAAAQKHCEDRSGMINGNIGSLAKVLGEKRQNLEMCMAVMQQKMAAQQQQQQQQQQQPAQ</sequence>
<dbReference type="AlphaFoldDB" id="A0A7J6LI82"/>
<dbReference type="GO" id="GO:0006457">
    <property type="term" value="P:protein folding"/>
    <property type="evidence" value="ECO:0007669"/>
    <property type="project" value="InterPro"/>
</dbReference>
<dbReference type="PANTHER" id="PTHR12674">
    <property type="entry name" value="PREFOLDIN SUBUNIT 5"/>
    <property type="match status" value="1"/>
</dbReference>
<dbReference type="InterPro" id="IPR009053">
    <property type="entry name" value="Prefoldin"/>
</dbReference>
<comment type="caution">
    <text evidence="3">The sequence shown here is derived from an EMBL/GenBank/DDBJ whole genome shotgun (WGS) entry which is preliminary data.</text>
</comment>
<evidence type="ECO:0000256" key="1">
    <source>
        <dbReference type="ARBA" id="ARBA00010048"/>
    </source>
</evidence>
<protein>
    <submittedName>
        <fullName evidence="3">Prefoldin subunit 5</fullName>
    </submittedName>
</protein>
<dbReference type="CDD" id="cd23157">
    <property type="entry name" value="Prefoldin_5"/>
    <property type="match status" value="1"/>
</dbReference>
<dbReference type="GO" id="GO:1990115">
    <property type="term" value="P:RNA polymerase III assembly"/>
    <property type="evidence" value="ECO:0007669"/>
    <property type="project" value="TreeGrafter"/>
</dbReference>
<dbReference type="InterPro" id="IPR011599">
    <property type="entry name" value="PFD_alpha_archaea"/>
</dbReference>
<dbReference type="GO" id="GO:1990114">
    <property type="term" value="P:RNA polymerase II core complex assembly"/>
    <property type="evidence" value="ECO:0007669"/>
    <property type="project" value="TreeGrafter"/>
</dbReference>
<dbReference type="GO" id="GO:0016272">
    <property type="term" value="C:prefoldin complex"/>
    <property type="evidence" value="ECO:0007669"/>
    <property type="project" value="InterPro"/>
</dbReference>
<comment type="similarity">
    <text evidence="1">Belongs to the prefoldin subunit alpha family.</text>
</comment>
<dbReference type="Proteomes" id="UP000572268">
    <property type="component" value="Unassembled WGS sequence"/>
</dbReference>
<dbReference type="Gene3D" id="1.10.287.370">
    <property type="match status" value="1"/>
</dbReference>
<dbReference type="SUPFAM" id="SSF46579">
    <property type="entry name" value="Prefoldin"/>
    <property type="match status" value="1"/>
</dbReference>
<evidence type="ECO:0000313" key="3">
    <source>
        <dbReference type="EMBL" id="KAF4658846.1"/>
    </source>
</evidence>
<dbReference type="NCBIfam" id="TIGR00293">
    <property type="entry name" value="prefoldin subunit alpha"/>
    <property type="match status" value="1"/>
</dbReference>